<sequence>MLFLQFLFLDVLLPGSNNAHVVEEHISWYLIQISSYANQSWVQNLGSAWLGELQTHGWDSESGTIIFLHTWSRSNFSNEELVDMQVLFHVYFAGLTQEVQNYASQFQFKCPFYLQVRAGCELHSGKSSKGFLHAAFNGSDFLSFQNASWVPAPQGGSRAQKVCDLLNPYKGIKEIAYNLIRNMCPRFVLGLLDAGKMDLQRQVRPEVWLSSSPILESGQLLLICHISAFYPKPIWVMWMRGEREQRGTKQDDILPHADGTWYLRVTLNVSAEEAAGLSCRVRHSSLGDQDIILYWGHGLSVTLITLVVVVLLVLLIVPVLWYKKRCSYQGIS</sequence>
<dbReference type="SUPFAM" id="SSF54452">
    <property type="entry name" value="MHC antigen-recognition domain"/>
    <property type="match status" value="1"/>
</dbReference>
<keyword evidence="6 13" id="KW-1133">Transmembrane helix</keyword>
<dbReference type="InterPro" id="IPR003597">
    <property type="entry name" value="Ig_C1-set"/>
</dbReference>
<evidence type="ECO:0000256" key="3">
    <source>
        <dbReference type="ARBA" id="ARBA00022729"/>
    </source>
</evidence>
<evidence type="ECO:0000256" key="13">
    <source>
        <dbReference type="SAM" id="Phobius"/>
    </source>
</evidence>
<dbReference type="OrthoDB" id="8890485at2759"/>
<dbReference type="Gene3D" id="2.60.40.10">
    <property type="entry name" value="Immunoglobulins"/>
    <property type="match status" value="1"/>
</dbReference>
<dbReference type="OMA" id="DMQTHGW"/>
<dbReference type="PROSITE" id="PS50835">
    <property type="entry name" value="IG_LIKE"/>
    <property type="match status" value="1"/>
</dbReference>
<evidence type="ECO:0000256" key="7">
    <source>
        <dbReference type="ARBA" id="ARBA00023130"/>
    </source>
</evidence>
<gene>
    <name evidence="16" type="primary">CD1C</name>
</gene>
<dbReference type="GeneTree" id="ENSGT01120000271825"/>
<reference evidence="16" key="2">
    <citation type="submission" date="2025-09" db="UniProtKB">
        <authorList>
            <consortium name="Ensembl"/>
        </authorList>
    </citation>
    <scope>IDENTIFICATION</scope>
</reference>
<reference evidence="16" key="1">
    <citation type="submission" date="2025-08" db="UniProtKB">
        <authorList>
            <consortium name="Ensembl"/>
        </authorList>
    </citation>
    <scope>IDENTIFICATION</scope>
</reference>
<dbReference type="GO" id="GO:0001916">
    <property type="term" value="P:positive regulation of T cell mediated cytotoxicity"/>
    <property type="evidence" value="ECO:0007669"/>
    <property type="project" value="TreeGrafter"/>
</dbReference>
<evidence type="ECO:0000256" key="14">
    <source>
        <dbReference type="SAM" id="SignalP"/>
    </source>
</evidence>
<feature type="signal peptide" evidence="14">
    <location>
        <begin position="1"/>
        <end position="19"/>
    </location>
</feature>
<dbReference type="InterPro" id="IPR007110">
    <property type="entry name" value="Ig-like_dom"/>
</dbReference>
<dbReference type="GO" id="GO:0005615">
    <property type="term" value="C:extracellular space"/>
    <property type="evidence" value="ECO:0007669"/>
    <property type="project" value="TreeGrafter"/>
</dbReference>
<comment type="subcellular location">
    <subcellularLocation>
        <location evidence="12">Endomembrane system</location>
        <topology evidence="12">Single-pass type I membrane protein</topology>
    </subcellularLocation>
    <subcellularLocation>
        <location evidence="1">Endosome</location>
    </subcellularLocation>
</comment>
<dbReference type="FunFam" id="2.60.40.10:FF:000254">
    <property type="entry name" value="Antigen-presenting glycoprotein CD1d1"/>
    <property type="match status" value="1"/>
</dbReference>
<evidence type="ECO:0000256" key="11">
    <source>
        <dbReference type="ARBA" id="ARBA00023319"/>
    </source>
</evidence>
<dbReference type="GO" id="GO:0002250">
    <property type="term" value="P:adaptive immune response"/>
    <property type="evidence" value="ECO:0007669"/>
    <property type="project" value="UniProtKB-KW"/>
</dbReference>
<accession>A0A8C2W0E3</accession>
<keyword evidence="7" id="KW-1064">Adaptive immunity</keyword>
<evidence type="ECO:0000313" key="16">
    <source>
        <dbReference type="Ensembl" id="ENSCLAP00000022401.1"/>
    </source>
</evidence>
<keyword evidence="4" id="KW-0967">Endosome</keyword>
<dbReference type="PANTHER" id="PTHR16675:SF155">
    <property type="entry name" value="T-CELL SURFACE GLYCOPROTEIN CD1C"/>
    <property type="match status" value="1"/>
</dbReference>
<evidence type="ECO:0000256" key="9">
    <source>
        <dbReference type="ARBA" id="ARBA00023157"/>
    </source>
</evidence>
<dbReference type="GO" id="GO:0009897">
    <property type="term" value="C:external side of plasma membrane"/>
    <property type="evidence" value="ECO:0007669"/>
    <property type="project" value="TreeGrafter"/>
</dbReference>
<dbReference type="PANTHER" id="PTHR16675">
    <property type="entry name" value="MHC CLASS I-RELATED"/>
    <property type="match status" value="1"/>
</dbReference>
<evidence type="ECO:0000256" key="5">
    <source>
        <dbReference type="ARBA" id="ARBA00022859"/>
    </source>
</evidence>
<dbReference type="GO" id="GO:0032753">
    <property type="term" value="P:positive regulation of interleukin-4 production"/>
    <property type="evidence" value="ECO:0007669"/>
    <property type="project" value="UniProtKB-ARBA"/>
</dbReference>
<evidence type="ECO:0000256" key="12">
    <source>
        <dbReference type="ARBA" id="ARBA00046288"/>
    </source>
</evidence>
<dbReference type="GO" id="GO:0030883">
    <property type="term" value="F:endogenous lipid antigen binding"/>
    <property type="evidence" value="ECO:0007669"/>
    <property type="project" value="Ensembl"/>
</dbReference>
<dbReference type="GO" id="GO:0005768">
    <property type="term" value="C:endosome"/>
    <property type="evidence" value="ECO:0007669"/>
    <property type="project" value="UniProtKB-SubCell"/>
</dbReference>
<feature type="domain" description="Ig-like" evidence="15">
    <location>
        <begin position="205"/>
        <end position="285"/>
    </location>
</feature>
<dbReference type="InterPro" id="IPR037055">
    <property type="entry name" value="MHC_I-like_Ag-recog_sf"/>
</dbReference>
<dbReference type="GO" id="GO:0032743">
    <property type="term" value="P:positive regulation of interleukin-2 production"/>
    <property type="evidence" value="ECO:0007669"/>
    <property type="project" value="UniProtKB-ARBA"/>
</dbReference>
<dbReference type="GO" id="GO:0030884">
    <property type="term" value="F:exogenous lipid antigen binding"/>
    <property type="evidence" value="ECO:0007669"/>
    <property type="project" value="Ensembl"/>
</dbReference>
<keyword evidence="11" id="KW-0393">Immunoglobulin domain</keyword>
<dbReference type="InterPro" id="IPR050208">
    <property type="entry name" value="MHC_class-I_related"/>
</dbReference>
<dbReference type="GO" id="GO:0005783">
    <property type="term" value="C:endoplasmic reticulum"/>
    <property type="evidence" value="ECO:0007669"/>
    <property type="project" value="Ensembl"/>
</dbReference>
<evidence type="ECO:0000259" key="15">
    <source>
        <dbReference type="PROSITE" id="PS50835"/>
    </source>
</evidence>
<keyword evidence="5" id="KW-0391">Immunity</keyword>
<dbReference type="AlphaFoldDB" id="A0A8C2W0E3"/>
<evidence type="ECO:0000256" key="1">
    <source>
        <dbReference type="ARBA" id="ARBA00004177"/>
    </source>
</evidence>
<dbReference type="GO" id="GO:0071723">
    <property type="term" value="F:lipopeptide binding"/>
    <property type="evidence" value="ECO:0007669"/>
    <property type="project" value="Ensembl"/>
</dbReference>
<dbReference type="Ensembl" id="ENSCLAT00000022606.1">
    <property type="protein sequence ID" value="ENSCLAP00000022401.1"/>
    <property type="gene ID" value="ENSCLAG00000015364.1"/>
</dbReference>
<dbReference type="Pfam" id="PF07654">
    <property type="entry name" value="C1-set"/>
    <property type="match status" value="1"/>
</dbReference>
<evidence type="ECO:0000256" key="8">
    <source>
        <dbReference type="ARBA" id="ARBA00023136"/>
    </source>
</evidence>
<dbReference type="Pfam" id="PF16497">
    <property type="entry name" value="MHC_I_3"/>
    <property type="match status" value="1"/>
</dbReference>
<dbReference type="Gene3D" id="3.30.500.10">
    <property type="entry name" value="MHC class I-like antigen recognition-like"/>
    <property type="match status" value="1"/>
</dbReference>
<keyword evidence="2 13" id="KW-0812">Transmembrane</keyword>
<dbReference type="InterPro" id="IPR036179">
    <property type="entry name" value="Ig-like_dom_sf"/>
</dbReference>
<feature type="transmembrane region" description="Helical" evidence="13">
    <location>
        <begin position="292"/>
        <end position="322"/>
    </location>
</feature>
<keyword evidence="9" id="KW-1015">Disulfide bond</keyword>
<evidence type="ECO:0000313" key="17">
    <source>
        <dbReference type="Proteomes" id="UP000694398"/>
    </source>
</evidence>
<dbReference type="InterPro" id="IPR011162">
    <property type="entry name" value="MHC_I/II-like_Ag-recog"/>
</dbReference>
<dbReference type="InterPro" id="IPR011161">
    <property type="entry name" value="MHC_I-like_Ag-recog"/>
</dbReference>
<dbReference type="FunFam" id="3.30.500.10:FF:000002">
    <property type="entry name" value="Antigen-presenting glycoprotein CD1d1"/>
    <property type="match status" value="1"/>
</dbReference>
<dbReference type="GO" id="GO:0005794">
    <property type="term" value="C:Golgi apparatus"/>
    <property type="evidence" value="ECO:0007669"/>
    <property type="project" value="Ensembl"/>
</dbReference>
<proteinExistence type="predicted"/>
<feature type="chain" id="PRO_5033983082" evidence="14">
    <location>
        <begin position="20"/>
        <end position="332"/>
    </location>
</feature>
<name>A0A8C2W0E3_CHILA</name>
<dbReference type="GO" id="GO:0051861">
    <property type="term" value="F:glycolipid binding"/>
    <property type="evidence" value="ECO:0007669"/>
    <property type="project" value="Ensembl"/>
</dbReference>
<dbReference type="Proteomes" id="UP000694398">
    <property type="component" value="Unassembled WGS sequence"/>
</dbReference>
<organism evidence="16 17">
    <name type="scientific">Chinchilla lanigera</name>
    <name type="common">Long-tailed chinchilla</name>
    <name type="synonym">Chinchilla villidera</name>
    <dbReference type="NCBI Taxonomy" id="34839"/>
    <lineage>
        <taxon>Eukaryota</taxon>
        <taxon>Metazoa</taxon>
        <taxon>Chordata</taxon>
        <taxon>Craniata</taxon>
        <taxon>Vertebrata</taxon>
        <taxon>Euteleostomi</taxon>
        <taxon>Mammalia</taxon>
        <taxon>Eutheria</taxon>
        <taxon>Euarchontoglires</taxon>
        <taxon>Glires</taxon>
        <taxon>Rodentia</taxon>
        <taxon>Hystricomorpha</taxon>
        <taxon>Chinchillidae</taxon>
        <taxon>Chinchilla</taxon>
    </lineage>
</organism>
<protein>
    <submittedName>
        <fullName evidence="16">CD1c molecule</fullName>
    </submittedName>
</protein>
<keyword evidence="8 13" id="KW-0472">Membrane</keyword>
<evidence type="ECO:0000256" key="6">
    <source>
        <dbReference type="ARBA" id="ARBA00022989"/>
    </source>
</evidence>
<dbReference type="GO" id="GO:0048007">
    <property type="term" value="P:antigen processing and presentation, exogenous lipid antigen via MHC class Ib"/>
    <property type="evidence" value="ECO:0007669"/>
    <property type="project" value="TreeGrafter"/>
</dbReference>
<evidence type="ECO:0000256" key="10">
    <source>
        <dbReference type="ARBA" id="ARBA00023180"/>
    </source>
</evidence>
<dbReference type="SUPFAM" id="SSF48726">
    <property type="entry name" value="Immunoglobulin"/>
    <property type="match status" value="1"/>
</dbReference>
<evidence type="ECO:0000256" key="4">
    <source>
        <dbReference type="ARBA" id="ARBA00022753"/>
    </source>
</evidence>
<evidence type="ECO:0000256" key="2">
    <source>
        <dbReference type="ARBA" id="ARBA00022692"/>
    </source>
</evidence>
<keyword evidence="3 14" id="KW-0732">Signal</keyword>
<dbReference type="CDD" id="cd21029">
    <property type="entry name" value="IgC1_CD1"/>
    <property type="match status" value="1"/>
</dbReference>
<dbReference type="InterPro" id="IPR013783">
    <property type="entry name" value="Ig-like_fold"/>
</dbReference>
<dbReference type="SMART" id="SM00407">
    <property type="entry name" value="IGc1"/>
    <property type="match status" value="1"/>
</dbReference>
<keyword evidence="17" id="KW-1185">Reference proteome</keyword>
<dbReference type="GO" id="GO:0051135">
    <property type="term" value="P:positive regulation of NK T cell activation"/>
    <property type="evidence" value="ECO:0007669"/>
    <property type="project" value="UniProtKB-ARBA"/>
</dbReference>
<dbReference type="GO" id="GO:0048006">
    <property type="term" value="P:antigen processing and presentation, endogenous lipid antigen via MHC class Ib"/>
    <property type="evidence" value="ECO:0007669"/>
    <property type="project" value="TreeGrafter"/>
</dbReference>
<dbReference type="GO" id="GO:0002286">
    <property type="term" value="P:T cell activation involved in immune response"/>
    <property type="evidence" value="ECO:0007669"/>
    <property type="project" value="Ensembl"/>
</dbReference>
<keyword evidence="10" id="KW-0325">Glycoprotein</keyword>